<keyword evidence="11 13" id="KW-0472">Membrane</keyword>
<feature type="transmembrane region" description="Helical" evidence="13">
    <location>
        <begin position="21"/>
        <end position="42"/>
    </location>
</feature>
<dbReference type="GO" id="GO:0015297">
    <property type="term" value="F:antiporter activity"/>
    <property type="evidence" value="ECO:0007669"/>
    <property type="project" value="UniProtKB-KW"/>
</dbReference>
<reference evidence="14" key="2">
    <citation type="journal article" date="2021" name="PeerJ">
        <title>Extensive microbial diversity within the chicken gut microbiome revealed by metagenomics and culture.</title>
        <authorList>
            <person name="Gilroy R."/>
            <person name="Ravi A."/>
            <person name="Getino M."/>
            <person name="Pursley I."/>
            <person name="Horton D.L."/>
            <person name="Alikhan N.F."/>
            <person name="Baker D."/>
            <person name="Gharbi K."/>
            <person name="Hall N."/>
            <person name="Watson M."/>
            <person name="Adriaenssens E.M."/>
            <person name="Foster-Nyarko E."/>
            <person name="Jarju S."/>
            <person name="Secka A."/>
            <person name="Antonio M."/>
            <person name="Oren A."/>
            <person name="Chaudhuri R.R."/>
            <person name="La Ragione R."/>
            <person name="Hildebrand F."/>
            <person name="Pallen M.J."/>
        </authorList>
    </citation>
    <scope>NUCLEOTIDE SEQUENCE</scope>
    <source>
        <strain evidence="14">ChiSxjej2B14-6234</strain>
    </source>
</reference>
<feature type="transmembrane region" description="Helical" evidence="13">
    <location>
        <begin position="326"/>
        <end position="344"/>
    </location>
</feature>
<dbReference type="InterPro" id="IPR002528">
    <property type="entry name" value="MATE_fam"/>
</dbReference>
<dbReference type="InterPro" id="IPR050222">
    <property type="entry name" value="MATE_MdtK"/>
</dbReference>
<dbReference type="Pfam" id="PF01554">
    <property type="entry name" value="MatE"/>
    <property type="match status" value="2"/>
</dbReference>
<dbReference type="CDD" id="cd13134">
    <property type="entry name" value="MATE_like_8"/>
    <property type="match status" value="1"/>
</dbReference>
<dbReference type="NCBIfam" id="TIGR00797">
    <property type="entry name" value="matE"/>
    <property type="match status" value="1"/>
</dbReference>
<keyword evidence="8 13" id="KW-0812">Transmembrane</keyword>
<evidence type="ECO:0000256" key="6">
    <source>
        <dbReference type="ARBA" id="ARBA00022449"/>
    </source>
</evidence>
<evidence type="ECO:0000313" key="14">
    <source>
        <dbReference type="EMBL" id="HIQ70840.1"/>
    </source>
</evidence>
<protein>
    <recommendedName>
        <fullName evidence="4">Probable multidrug resistance protein NorM</fullName>
    </recommendedName>
    <alternativeName>
        <fullName evidence="12">Multidrug-efflux transporter</fullName>
    </alternativeName>
</protein>
<dbReference type="InterPro" id="IPR048279">
    <property type="entry name" value="MdtK-like"/>
</dbReference>
<evidence type="ECO:0000256" key="1">
    <source>
        <dbReference type="ARBA" id="ARBA00003408"/>
    </source>
</evidence>
<feature type="transmembrane region" description="Helical" evidence="13">
    <location>
        <begin position="199"/>
        <end position="219"/>
    </location>
</feature>
<feature type="transmembrane region" description="Helical" evidence="13">
    <location>
        <begin position="397"/>
        <end position="417"/>
    </location>
</feature>
<evidence type="ECO:0000256" key="3">
    <source>
        <dbReference type="ARBA" id="ARBA00010199"/>
    </source>
</evidence>
<keyword evidence="6" id="KW-0050">Antiport</keyword>
<dbReference type="PANTHER" id="PTHR43298:SF2">
    <property type="entry name" value="FMN_FAD EXPORTER YEEO-RELATED"/>
    <property type="match status" value="1"/>
</dbReference>
<organism evidence="14 15">
    <name type="scientific">Candidatus Onthenecus intestinigallinarum</name>
    <dbReference type="NCBI Taxonomy" id="2840875"/>
    <lineage>
        <taxon>Bacteria</taxon>
        <taxon>Bacillati</taxon>
        <taxon>Bacillota</taxon>
        <taxon>Clostridia</taxon>
        <taxon>Eubacteriales</taxon>
        <taxon>Candidatus Onthenecus</taxon>
    </lineage>
</organism>
<feature type="transmembrane region" description="Helical" evidence="13">
    <location>
        <begin position="281"/>
        <end position="305"/>
    </location>
</feature>
<evidence type="ECO:0000256" key="5">
    <source>
        <dbReference type="ARBA" id="ARBA00022448"/>
    </source>
</evidence>
<evidence type="ECO:0000256" key="11">
    <source>
        <dbReference type="ARBA" id="ARBA00023136"/>
    </source>
</evidence>
<dbReference type="AlphaFoldDB" id="A0A9D0Z8K4"/>
<reference evidence="14" key="1">
    <citation type="submission" date="2020-10" db="EMBL/GenBank/DDBJ databases">
        <authorList>
            <person name="Gilroy R."/>
        </authorList>
    </citation>
    <scope>NUCLEOTIDE SEQUENCE</scope>
    <source>
        <strain evidence="14">ChiSxjej2B14-6234</strain>
    </source>
</reference>
<accession>A0A9D0Z8K4</accession>
<sequence>MQQKVKSLFADRGFWRSALRLAIPIALQNLLLSSFTLVDTVMIGSLGDVPLAAVGMAGQWSWVMNILFFGVNSGASVFLAQYWGVRDVRGIQRTFGLLLVGALAPALLFTGVGLLAPGFVMRLFTKDPVVIEQGCSYLTAACFSYVALALSQAASTLLRSTEEVRLPVVASLCSVLTNALLNYALIFGRFGAPAMGLRGAAIATAIAAWVNVAVLYGAALGRRTMLRMPPRRMFAWDGAFLRHFLAISLPALVNEGMWALGTTGYNMIYGHMGTDNYAALTIFRTVENLAFVFFVGLCHACSVLIGKRIGAGDFARARLDARRFTVLMTAMSVTVGLALIALRTPLLSLFNVSEGVRGLTRQIVLLYGLEIGLRNVPYITIVGVFRAGGDTRIGVILDTVCVWCIALPLTFLCGMVLRLPFVAVYLIMLLSEDVVKTFFALRYFLRDRWIHPVTEQGLRAANNP</sequence>
<dbReference type="GO" id="GO:0006811">
    <property type="term" value="P:monoatomic ion transport"/>
    <property type="evidence" value="ECO:0007669"/>
    <property type="project" value="UniProtKB-KW"/>
</dbReference>
<feature type="transmembrane region" description="Helical" evidence="13">
    <location>
        <begin position="240"/>
        <end position="261"/>
    </location>
</feature>
<dbReference type="PIRSF" id="PIRSF006603">
    <property type="entry name" value="DinF"/>
    <property type="match status" value="1"/>
</dbReference>
<comment type="caution">
    <text evidence="14">The sequence shown here is derived from an EMBL/GenBank/DDBJ whole genome shotgun (WGS) entry which is preliminary data.</text>
</comment>
<dbReference type="GO" id="GO:0005886">
    <property type="term" value="C:plasma membrane"/>
    <property type="evidence" value="ECO:0007669"/>
    <property type="project" value="UniProtKB-SubCell"/>
</dbReference>
<evidence type="ECO:0000256" key="13">
    <source>
        <dbReference type="SAM" id="Phobius"/>
    </source>
</evidence>
<proteinExistence type="inferred from homology"/>
<keyword evidence="9 13" id="KW-1133">Transmembrane helix</keyword>
<feature type="transmembrane region" description="Helical" evidence="13">
    <location>
        <begin position="166"/>
        <end position="187"/>
    </location>
</feature>
<keyword evidence="5" id="KW-0813">Transport</keyword>
<dbReference type="Proteomes" id="UP000886887">
    <property type="component" value="Unassembled WGS sequence"/>
</dbReference>
<feature type="transmembrane region" description="Helical" evidence="13">
    <location>
        <begin position="62"/>
        <end position="83"/>
    </location>
</feature>
<keyword evidence="10" id="KW-0406">Ion transport</keyword>
<name>A0A9D0Z8K4_9FIRM</name>
<keyword evidence="7" id="KW-1003">Cell membrane</keyword>
<feature type="transmembrane region" description="Helical" evidence="13">
    <location>
        <begin position="136"/>
        <end position="154"/>
    </location>
</feature>
<comment type="subcellular location">
    <subcellularLocation>
        <location evidence="2">Cell membrane</location>
        <topology evidence="2">Multi-pass membrane protein</topology>
    </subcellularLocation>
</comment>
<evidence type="ECO:0000256" key="2">
    <source>
        <dbReference type="ARBA" id="ARBA00004651"/>
    </source>
</evidence>
<dbReference type="EMBL" id="DVFJ01000005">
    <property type="protein sequence ID" value="HIQ70840.1"/>
    <property type="molecule type" value="Genomic_DNA"/>
</dbReference>
<comment type="function">
    <text evidence="1">Multidrug efflux pump.</text>
</comment>
<comment type="similarity">
    <text evidence="3">Belongs to the multi antimicrobial extrusion (MATE) (TC 2.A.66.1) family.</text>
</comment>
<evidence type="ECO:0000256" key="9">
    <source>
        <dbReference type="ARBA" id="ARBA00022989"/>
    </source>
</evidence>
<dbReference type="PANTHER" id="PTHR43298">
    <property type="entry name" value="MULTIDRUG RESISTANCE PROTEIN NORM-RELATED"/>
    <property type="match status" value="1"/>
</dbReference>
<evidence type="ECO:0000313" key="15">
    <source>
        <dbReference type="Proteomes" id="UP000886887"/>
    </source>
</evidence>
<evidence type="ECO:0000256" key="7">
    <source>
        <dbReference type="ARBA" id="ARBA00022475"/>
    </source>
</evidence>
<gene>
    <name evidence="14" type="ORF">IAB73_01320</name>
</gene>
<feature type="transmembrane region" description="Helical" evidence="13">
    <location>
        <begin position="364"/>
        <end position="385"/>
    </location>
</feature>
<feature type="transmembrane region" description="Helical" evidence="13">
    <location>
        <begin position="95"/>
        <end position="116"/>
    </location>
</feature>
<evidence type="ECO:0000256" key="12">
    <source>
        <dbReference type="ARBA" id="ARBA00031636"/>
    </source>
</evidence>
<dbReference type="GO" id="GO:0042910">
    <property type="term" value="F:xenobiotic transmembrane transporter activity"/>
    <property type="evidence" value="ECO:0007669"/>
    <property type="project" value="InterPro"/>
</dbReference>
<evidence type="ECO:0000256" key="8">
    <source>
        <dbReference type="ARBA" id="ARBA00022692"/>
    </source>
</evidence>
<evidence type="ECO:0000256" key="10">
    <source>
        <dbReference type="ARBA" id="ARBA00023065"/>
    </source>
</evidence>
<evidence type="ECO:0000256" key="4">
    <source>
        <dbReference type="ARBA" id="ARBA00020268"/>
    </source>
</evidence>